<keyword evidence="1" id="KW-1133">Transmembrane helix</keyword>
<organism evidence="2 3">
    <name type="scientific">Kingdonia uniflora</name>
    <dbReference type="NCBI Taxonomy" id="39325"/>
    <lineage>
        <taxon>Eukaryota</taxon>
        <taxon>Viridiplantae</taxon>
        <taxon>Streptophyta</taxon>
        <taxon>Embryophyta</taxon>
        <taxon>Tracheophyta</taxon>
        <taxon>Spermatophyta</taxon>
        <taxon>Magnoliopsida</taxon>
        <taxon>Ranunculales</taxon>
        <taxon>Circaeasteraceae</taxon>
        <taxon>Kingdonia</taxon>
    </lineage>
</organism>
<accession>A0A7J7M5H6</accession>
<keyword evidence="3" id="KW-1185">Reference proteome</keyword>
<proteinExistence type="predicted"/>
<protein>
    <submittedName>
        <fullName evidence="2">Uncharacterized protein</fullName>
    </submittedName>
</protein>
<gene>
    <name evidence="2" type="ORF">GIB67_002810</name>
</gene>
<name>A0A7J7M5H6_9MAGN</name>
<evidence type="ECO:0000256" key="1">
    <source>
        <dbReference type="SAM" id="Phobius"/>
    </source>
</evidence>
<evidence type="ECO:0000313" key="3">
    <source>
        <dbReference type="Proteomes" id="UP000541444"/>
    </source>
</evidence>
<keyword evidence="1" id="KW-0472">Membrane</keyword>
<evidence type="ECO:0000313" key="2">
    <source>
        <dbReference type="EMBL" id="KAF6150028.1"/>
    </source>
</evidence>
<dbReference type="Proteomes" id="UP000541444">
    <property type="component" value="Unassembled WGS sequence"/>
</dbReference>
<dbReference type="AlphaFoldDB" id="A0A7J7M5H6"/>
<dbReference type="EMBL" id="JACGCM010001763">
    <property type="protein sequence ID" value="KAF6150028.1"/>
    <property type="molecule type" value="Genomic_DNA"/>
</dbReference>
<keyword evidence="1" id="KW-0812">Transmembrane</keyword>
<comment type="caution">
    <text evidence="2">The sequence shown here is derived from an EMBL/GenBank/DDBJ whole genome shotgun (WGS) entry which is preliminary data.</text>
</comment>
<sequence length="82" mass="9414">MWQFLPAAIIFYLSLFTNNELLLHANVDTFIVFLSAVPIFVAIGKAFYLHQPWPSFRCLPFAHLLLPPRNLGYMGPCSFAKR</sequence>
<dbReference type="OrthoDB" id="10507099at2759"/>
<feature type="transmembrane region" description="Helical" evidence="1">
    <location>
        <begin position="29"/>
        <end position="48"/>
    </location>
</feature>
<reference evidence="2 3" key="1">
    <citation type="journal article" date="2020" name="IScience">
        <title>Genome Sequencing of the Endangered Kingdonia uniflora (Circaeasteraceae, Ranunculales) Reveals Potential Mechanisms of Evolutionary Specialization.</title>
        <authorList>
            <person name="Sun Y."/>
            <person name="Deng T."/>
            <person name="Zhang A."/>
            <person name="Moore M.J."/>
            <person name="Landis J.B."/>
            <person name="Lin N."/>
            <person name="Zhang H."/>
            <person name="Zhang X."/>
            <person name="Huang J."/>
            <person name="Zhang X."/>
            <person name="Sun H."/>
            <person name="Wang H."/>
        </authorList>
    </citation>
    <scope>NUCLEOTIDE SEQUENCE [LARGE SCALE GENOMIC DNA]</scope>
    <source>
        <strain evidence="2">TB1705</strain>
        <tissue evidence="2">Leaf</tissue>
    </source>
</reference>